<keyword evidence="1" id="KW-0472">Membrane</keyword>
<dbReference type="InterPro" id="IPR018919">
    <property type="entry name" value="DUF2484"/>
</dbReference>
<organism evidence="2 3">
    <name type="scientific">Shimia litoralis</name>
    <dbReference type="NCBI Taxonomy" id="420403"/>
    <lineage>
        <taxon>Bacteria</taxon>
        <taxon>Pseudomonadati</taxon>
        <taxon>Pseudomonadota</taxon>
        <taxon>Alphaproteobacteria</taxon>
        <taxon>Rhodobacterales</taxon>
        <taxon>Roseobacteraceae</taxon>
    </lineage>
</organism>
<keyword evidence="1" id="KW-0812">Transmembrane</keyword>
<feature type="transmembrane region" description="Helical" evidence="1">
    <location>
        <begin position="43"/>
        <end position="64"/>
    </location>
</feature>
<dbReference type="AlphaFoldDB" id="A0A4U7N7A7"/>
<accession>A0A4U7N7A7</accession>
<dbReference type="Pfam" id="PF10658">
    <property type="entry name" value="DUF2484"/>
    <property type="match status" value="1"/>
</dbReference>
<evidence type="ECO:0000256" key="1">
    <source>
        <dbReference type="SAM" id="Phobius"/>
    </source>
</evidence>
<sequence length="84" mass="9405">MTASLIAACVWVLLASVVAMFPMQRQYLPGVVLLLAAPVLIGWLAWDHGVLVGCAALFGFVSMFRHPLRYLYRRFQGQSVERPK</sequence>
<name>A0A4U7N7A7_9RHOB</name>
<dbReference type="OrthoDB" id="7869914at2"/>
<protein>
    <submittedName>
        <fullName evidence="2">DUF2484 family protein</fullName>
    </submittedName>
</protein>
<evidence type="ECO:0000313" key="2">
    <source>
        <dbReference type="EMBL" id="TKZ21789.1"/>
    </source>
</evidence>
<dbReference type="RefSeq" id="WP_138015112.1">
    <property type="nucleotide sequence ID" value="NZ_SULI01000003.1"/>
</dbReference>
<evidence type="ECO:0000313" key="3">
    <source>
        <dbReference type="Proteomes" id="UP000306575"/>
    </source>
</evidence>
<dbReference type="EMBL" id="SULI01000003">
    <property type="protein sequence ID" value="TKZ21789.1"/>
    <property type="molecule type" value="Genomic_DNA"/>
</dbReference>
<keyword evidence="1" id="KW-1133">Transmembrane helix</keyword>
<dbReference type="Proteomes" id="UP000306575">
    <property type="component" value="Unassembled WGS sequence"/>
</dbReference>
<comment type="caution">
    <text evidence="2">The sequence shown here is derived from an EMBL/GenBank/DDBJ whole genome shotgun (WGS) entry which is preliminary data.</text>
</comment>
<proteinExistence type="predicted"/>
<reference evidence="2 3" key="1">
    <citation type="submission" date="2019-04" db="EMBL/GenBank/DDBJ databases">
        <title>Genome sequence of Pelagicola litoralis CL-ES2.</title>
        <authorList>
            <person name="Cao J."/>
        </authorList>
    </citation>
    <scope>NUCLEOTIDE SEQUENCE [LARGE SCALE GENOMIC DNA]</scope>
    <source>
        <strain evidence="2 3">CL-ES2</strain>
    </source>
</reference>
<keyword evidence="3" id="KW-1185">Reference proteome</keyword>
<gene>
    <name evidence="2" type="ORF">FAP39_04085</name>
</gene>